<dbReference type="Pfam" id="PF09979">
    <property type="entry name" value="DUF2213"/>
    <property type="match status" value="1"/>
</dbReference>
<dbReference type="RefSeq" id="WP_155579043.1">
    <property type="nucleotide sequence ID" value="NZ_JANIDX010000003.1"/>
</dbReference>
<reference evidence="2 3" key="1">
    <citation type="submission" date="2022-07" db="EMBL/GenBank/DDBJ databases">
        <title>Bombella genomes.</title>
        <authorList>
            <person name="Harer L."/>
            <person name="Styblova S."/>
            <person name="Ehrmann M."/>
        </authorList>
    </citation>
    <scope>NUCLEOTIDE SEQUENCE [LARGE SCALE GENOMIC DNA]</scope>
    <source>
        <strain evidence="2 3">TMW 2.2556</strain>
    </source>
</reference>
<evidence type="ECO:0000256" key="1">
    <source>
        <dbReference type="SAM" id="MobiDB-lite"/>
    </source>
</evidence>
<dbReference type="InterPro" id="IPR016913">
    <property type="entry name" value="UCP029215"/>
</dbReference>
<evidence type="ECO:0000313" key="3">
    <source>
        <dbReference type="Proteomes" id="UP001165575"/>
    </source>
</evidence>
<comment type="caution">
    <text evidence="2">The sequence shown here is derived from an EMBL/GenBank/DDBJ whole genome shotgun (WGS) entry which is preliminary data.</text>
</comment>
<feature type="region of interest" description="Disordered" evidence="1">
    <location>
        <begin position="179"/>
        <end position="221"/>
    </location>
</feature>
<dbReference type="Proteomes" id="UP001165575">
    <property type="component" value="Unassembled WGS sequence"/>
</dbReference>
<gene>
    <name evidence="2" type="ORF">NQF89_03460</name>
</gene>
<dbReference type="EMBL" id="JANIDX010000003">
    <property type="protein sequence ID" value="MCX5619478.1"/>
    <property type="molecule type" value="Genomic_DNA"/>
</dbReference>
<name>A0ABT3WKN4_9PROT</name>
<sequence length="345" mass="37338">MTILAYDRSGSVRSFDDNGRLRVERTPISKANICTYQGREIPHYDTLGLHPDQPYRLLRDPHELAKAADSFNSLPILEEHIPTSAQAHPRELTVGATMDNALFEAPYLTVGMVIFDGPAIARIQSGEQKELSCGYAYEADMTPGTYGGQPYDGRMINIRGNHIALVTKGRAGPDVLVHDSSPSPASPSHNRTHTTMTKTDAHSPAIESDIPNTPPHNEAETIKTHQPTDLPAENPAEDKEAALNAAIQKAIAADRALRLATEEACRLVRPLVGDVHGMDSAEDVYRYALQHSGMAADSLTEVNQAGLRALVHARLATMAPPAYNAAHAPLAADKASASYSAPRRY</sequence>
<evidence type="ECO:0000313" key="2">
    <source>
        <dbReference type="EMBL" id="MCX5619478.1"/>
    </source>
</evidence>
<accession>A0ABT3WKN4</accession>
<organism evidence="2 3">
    <name type="scientific">Bombella pollinis</name>
    <dbReference type="NCBI Taxonomy" id="2967337"/>
    <lineage>
        <taxon>Bacteria</taxon>
        <taxon>Pseudomonadati</taxon>
        <taxon>Pseudomonadota</taxon>
        <taxon>Alphaproteobacteria</taxon>
        <taxon>Acetobacterales</taxon>
        <taxon>Acetobacteraceae</taxon>
        <taxon>Bombella</taxon>
    </lineage>
</organism>
<proteinExistence type="predicted"/>
<protein>
    <submittedName>
        <fullName evidence="2">DUF2213 domain-containing protein</fullName>
    </submittedName>
</protein>
<keyword evidence="3" id="KW-1185">Reference proteome</keyword>